<evidence type="ECO:0000313" key="2">
    <source>
        <dbReference type="Proteomes" id="UP001295444"/>
    </source>
</evidence>
<name>A0AAD1SK24_PELCU</name>
<organism evidence="1 2">
    <name type="scientific">Pelobates cultripes</name>
    <name type="common">Western spadefoot toad</name>
    <dbReference type="NCBI Taxonomy" id="61616"/>
    <lineage>
        <taxon>Eukaryota</taxon>
        <taxon>Metazoa</taxon>
        <taxon>Chordata</taxon>
        <taxon>Craniata</taxon>
        <taxon>Vertebrata</taxon>
        <taxon>Euteleostomi</taxon>
        <taxon>Amphibia</taxon>
        <taxon>Batrachia</taxon>
        <taxon>Anura</taxon>
        <taxon>Pelobatoidea</taxon>
        <taxon>Pelobatidae</taxon>
        <taxon>Pelobates</taxon>
    </lineage>
</organism>
<protein>
    <submittedName>
        <fullName evidence="1">Uncharacterized protein</fullName>
    </submittedName>
</protein>
<dbReference type="EMBL" id="OW240917">
    <property type="protein sequence ID" value="CAH2302060.1"/>
    <property type="molecule type" value="Genomic_DNA"/>
</dbReference>
<accession>A0AAD1SK24</accession>
<sequence>MGDLRCLTLTTTTSPTSSASFGMCTQIMDNIGKARGEMPPLFPALATSLVSLSNINGEFNFLVHKLHLKIESYNSRPISNSIWQIYLLFKMNTVSSLPQLEEDINLIFPTTSGKNVLPRAILFNLLTHSKNGLYSADSVVCSKLKKPV</sequence>
<gene>
    <name evidence="1" type="ORF">PECUL_23A028282</name>
</gene>
<proteinExistence type="predicted"/>
<evidence type="ECO:0000313" key="1">
    <source>
        <dbReference type="EMBL" id="CAH2302060.1"/>
    </source>
</evidence>
<dbReference type="AlphaFoldDB" id="A0AAD1SK24"/>
<dbReference type="Proteomes" id="UP001295444">
    <property type="component" value="Chromosome 06"/>
</dbReference>
<reference evidence="1" key="1">
    <citation type="submission" date="2022-03" db="EMBL/GenBank/DDBJ databases">
        <authorList>
            <person name="Alioto T."/>
            <person name="Alioto T."/>
            <person name="Gomez Garrido J."/>
        </authorList>
    </citation>
    <scope>NUCLEOTIDE SEQUENCE</scope>
</reference>
<keyword evidence="2" id="KW-1185">Reference proteome</keyword>